<feature type="domain" description="B-block binding subunit of TFIIIC" evidence="7">
    <location>
        <begin position="174"/>
        <end position="246"/>
    </location>
</feature>
<comment type="subcellular location">
    <subcellularLocation>
        <location evidence="1">Nucleus</location>
    </subcellularLocation>
</comment>
<dbReference type="RefSeq" id="XP_013162493.1">
    <property type="nucleotide sequence ID" value="XM_013307039.1"/>
</dbReference>
<dbReference type="InterPro" id="IPR007309">
    <property type="entry name" value="TFIIIC_Bblock-bd"/>
</dbReference>
<dbReference type="InterPro" id="IPR056467">
    <property type="entry name" value="eWH_GTF3C1"/>
</dbReference>
<feature type="region of interest" description="Disordered" evidence="6">
    <location>
        <begin position="897"/>
        <end position="923"/>
    </location>
</feature>
<evidence type="ECO:0000256" key="4">
    <source>
        <dbReference type="ARBA" id="ARBA00023163"/>
    </source>
</evidence>
<dbReference type="GO" id="GO:0006384">
    <property type="term" value="P:transcription initiation at RNA polymerase III promoter"/>
    <property type="evidence" value="ECO:0007669"/>
    <property type="project" value="InterPro"/>
</dbReference>
<dbReference type="Pfam" id="PF04182">
    <property type="entry name" value="B-block_TFIIIC"/>
    <property type="match status" value="1"/>
</dbReference>
<dbReference type="GO" id="GO:0003677">
    <property type="term" value="F:DNA binding"/>
    <property type="evidence" value="ECO:0007669"/>
    <property type="project" value="UniProtKB-KW"/>
</dbReference>
<evidence type="ECO:0000256" key="2">
    <source>
        <dbReference type="ARBA" id="ARBA00022553"/>
    </source>
</evidence>
<dbReference type="GO" id="GO:0000127">
    <property type="term" value="C:transcription factor TFIIIC complex"/>
    <property type="evidence" value="ECO:0007669"/>
    <property type="project" value="InterPro"/>
</dbReference>
<evidence type="ECO:0000313" key="9">
    <source>
        <dbReference type="RefSeq" id="XP_013162493.1"/>
    </source>
</evidence>
<protein>
    <submittedName>
        <fullName evidence="9">Uncharacterized protein LOC106113981</fullName>
    </submittedName>
</protein>
<dbReference type="PANTHER" id="PTHR15180">
    <property type="entry name" value="GENERAL TRANSCRIPTION FACTOR 3C POLYPEPTIDE 1"/>
    <property type="match status" value="1"/>
</dbReference>
<accession>A0AAJ7E4K5</accession>
<dbReference type="Proteomes" id="UP000694872">
    <property type="component" value="Unplaced"/>
</dbReference>
<keyword evidence="5" id="KW-0539">Nucleus</keyword>
<evidence type="ECO:0000256" key="3">
    <source>
        <dbReference type="ARBA" id="ARBA00023125"/>
    </source>
</evidence>
<gene>
    <name evidence="9" type="primary">LOC106113981</name>
</gene>
<keyword evidence="3" id="KW-0238">DNA-binding</keyword>
<proteinExistence type="predicted"/>
<dbReference type="GeneID" id="106113981"/>
<dbReference type="InterPro" id="IPR044210">
    <property type="entry name" value="Tfc3-like"/>
</dbReference>
<keyword evidence="2" id="KW-0597">Phosphoprotein</keyword>
<dbReference type="KEGG" id="pxu:106113981"/>
<evidence type="ECO:0000259" key="8">
    <source>
        <dbReference type="Pfam" id="PF24101"/>
    </source>
</evidence>
<dbReference type="GO" id="GO:0005634">
    <property type="term" value="C:nucleus"/>
    <property type="evidence" value="ECO:0007669"/>
    <property type="project" value="UniProtKB-SubCell"/>
</dbReference>
<keyword evidence="4" id="KW-0804">Transcription</keyword>
<dbReference type="GO" id="GO:0042791">
    <property type="term" value="P:5S class rRNA transcription by RNA polymerase III"/>
    <property type="evidence" value="ECO:0007669"/>
    <property type="project" value="TreeGrafter"/>
</dbReference>
<evidence type="ECO:0000256" key="1">
    <source>
        <dbReference type="ARBA" id="ARBA00004123"/>
    </source>
</evidence>
<dbReference type="PANTHER" id="PTHR15180:SF1">
    <property type="entry name" value="GENERAL TRANSCRIPTION FACTOR 3C POLYPEPTIDE 1"/>
    <property type="match status" value="1"/>
</dbReference>
<evidence type="ECO:0000256" key="5">
    <source>
        <dbReference type="ARBA" id="ARBA00023242"/>
    </source>
</evidence>
<sequence length="1505" mass="173432">MMDSNFRNSFNFNFKEIIIDEIALEGLEGIGLKFLWKRVENKISSPVTDKMKIRFWKFIVNFNNVAFYQNPEPMPNIEILDRFSMIHEETGQLLDPVDYLDGPYKYAPVSNNGSSVYYDQRIIIDKEELQRMSYDDVITKYGDHLTIVASREERWKALAGHVPISYLSQLSTAHYCILEIVGKARHNGQMTVGNTNLTKIMRDPKHLFYIRKHLQDMGLVRTQCHTQFVQGRGMKSILLRLKRFHKPILLSTPKVGKLHNIIEYLKKKPDHSEKVDLLIKTGYLNHKQSKRLQKTLNVFRFEERQLKIDEVSKNKKQKVFVKKKYISLEINSEESDHSDDESNAAPLECQYKVGVSLLRQAYERFLDAGLKGLTQIQLAQILGIEFYTSRTICRTLKSKNIVKEFLEDKGRQRTARYIAVAATTEIDNQYAEEKKKFLDFMNTSNVEDVKEEVEVPAKKMKIEENDKDSIPEEVSEDVDNDITEVKVIEGLENMSNESLLNSKKNPTLRQLKFANGLLKVVRDKRAISGYHTLSTLVSKEIGEPPMDTKALKSFVQKLVKDGQVKMYKIKWPGFHQKYTTLVCDPLMKSNDPVIISKYKEISIKALTSKKTKVKTASTEGVTRPLSQFAYPRYMKIQKLHELVISVVYFSDIKNEFPEGFASVLSVVPHMTIGFAVGNISNVAISDIAHMKISDNLLDIKLKDAPSDLYERLLQSKSLQNSIRSNLKALAMMGLIQLISETVPLPSADYEGNLLSYLFYVNRRAKVLDTTGVWPKPNTDIGKLEKSYNFKSFEDVTTYWNDVYNISTSTNVEIVIKRDRKKIKPPVRKSDDVQLYDNGERYGDGLGPCAFDSSFFMDIPRLWRTFYIRAAKVTQPPMRKKKKVKKLKSETIKKPKLRPVVKKKPPKAANTELASNRRKRRQPDSLIKWSQWEDKIIMLCKAAITIMSPTSHPDCLRVRNAVAKEILYMHDDKKTATACHRRAAALESNSILMHEKECILNEVRRRPDLIQKYEGLLKRLRIRYSANLSRLFKECKIPMLELVRAMCIISRSKSFTQRVPCVALDLEDFNKKFNITTSASSAVKTFNMYRTPVDSDRVLASLKEGIIMTTMLSYENTINSDIASKVYAIFKKHPEVLLRTALEQLRKSGAISARDKILNNHMHRVEIEDIVQSSYKISAFYQRRWICRLNSEFIELLGDSLETEVPVDGIKGSPEMNCIFCELLACDIFDIISLTTPAISGYSGTIMQEEQLNVIDIENKYSLKSGLAGCKLKCNIKKFSELYEDIDIESCMKEIQSFNVVDQTNVVELADDEIVDYLRQLGEKGCTFKELKAQFSYNTKTLCTKLNDLEMKKIIKRVGYYENKIILSEYYKSWALTVEADKSFIPVPWLSLDYEVRFDILFKWAGVVVNKIFECPGCSISVLSDNCEVLSYRAIQDICMFLQKFECIRLNCIEIPEPDLFSDNLPPNELMDFNRWDTQVNIVAFPTKNILSKYAYVRKKILDKWL</sequence>
<reference evidence="9" key="1">
    <citation type="submission" date="2025-08" db="UniProtKB">
        <authorList>
            <consortium name="RefSeq"/>
        </authorList>
    </citation>
    <scope>IDENTIFICATION</scope>
</reference>
<dbReference type="Pfam" id="PF24101">
    <property type="entry name" value="WHD_GTF3C1"/>
    <property type="match status" value="1"/>
</dbReference>
<name>A0AAJ7E4K5_PAPXU</name>
<feature type="domain" description="GTF3C1 extended winged-helix" evidence="8">
    <location>
        <begin position="507"/>
        <end position="599"/>
    </location>
</feature>
<evidence type="ECO:0000256" key="6">
    <source>
        <dbReference type="SAM" id="MobiDB-lite"/>
    </source>
</evidence>
<evidence type="ECO:0000259" key="7">
    <source>
        <dbReference type="Pfam" id="PF04182"/>
    </source>
</evidence>
<organism evidence="9">
    <name type="scientific">Papilio xuthus</name>
    <name type="common">Asian swallowtail butterfly</name>
    <dbReference type="NCBI Taxonomy" id="66420"/>
    <lineage>
        <taxon>Eukaryota</taxon>
        <taxon>Metazoa</taxon>
        <taxon>Ecdysozoa</taxon>
        <taxon>Arthropoda</taxon>
        <taxon>Hexapoda</taxon>
        <taxon>Insecta</taxon>
        <taxon>Pterygota</taxon>
        <taxon>Neoptera</taxon>
        <taxon>Endopterygota</taxon>
        <taxon>Lepidoptera</taxon>
        <taxon>Glossata</taxon>
        <taxon>Ditrysia</taxon>
        <taxon>Papilionoidea</taxon>
        <taxon>Papilionidae</taxon>
        <taxon>Papilioninae</taxon>
        <taxon>Papilio</taxon>
    </lineage>
</organism>